<protein>
    <submittedName>
        <fullName evidence="1">Os10g0477301 protein</fullName>
    </submittedName>
</protein>
<reference evidence="2" key="1">
    <citation type="journal article" date="2005" name="Nature">
        <title>The map-based sequence of the rice genome.</title>
        <authorList>
            <consortium name="International rice genome sequencing project (IRGSP)"/>
            <person name="Matsumoto T."/>
            <person name="Wu J."/>
            <person name="Kanamori H."/>
            <person name="Katayose Y."/>
            <person name="Fujisawa M."/>
            <person name="Namiki N."/>
            <person name="Mizuno H."/>
            <person name="Yamamoto K."/>
            <person name="Antonio B.A."/>
            <person name="Baba T."/>
            <person name="Sakata K."/>
            <person name="Nagamura Y."/>
            <person name="Aoki H."/>
            <person name="Arikawa K."/>
            <person name="Arita K."/>
            <person name="Bito T."/>
            <person name="Chiden Y."/>
            <person name="Fujitsuka N."/>
            <person name="Fukunaka R."/>
            <person name="Hamada M."/>
            <person name="Harada C."/>
            <person name="Hayashi A."/>
            <person name="Hijishita S."/>
            <person name="Honda M."/>
            <person name="Hosokawa S."/>
            <person name="Ichikawa Y."/>
            <person name="Idonuma A."/>
            <person name="Iijima M."/>
            <person name="Ikeda M."/>
            <person name="Ikeno M."/>
            <person name="Ito K."/>
            <person name="Ito S."/>
            <person name="Ito T."/>
            <person name="Ito Y."/>
            <person name="Ito Y."/>
            <person name="Iwabuchi A."/>
            <person name="Kamiya K."/>
            <person name="Karasawa W."/>
            <person name="Kurita K."/>
            <person name="Katagiri S."/>
            <person name="Kikuta A."/>
            <person name="Kobayashi H."/>
            <person name="Kobayashi N."/>
            <person name="Machita K."/>
            <person name="Maehara T."/>
            <person name="Masukawa M."/>
            <person name="Mizubayashi T."/>
            <person name="Mukai Y."/>
            <person name="Nagasaki H."/>
            <person name="Nagata Y."/>
            <person name="Naito S."/>
            <person name="Nakashima M."/>
            <person name="Nakama Y."/>
            <person name="Nakamichi Y."/>
            <person name="Nakamura M."/>
            <person name="Meguro A."/>
            <person name="Negishi M."/>
            <person name="Ohta I."/>
            <person name="Ohta T."/>
            <person name="Okamoto M."/>
            <person name="Ono N."/>
            <person name="Saji S."/>
            <person name="Sakaguchi M."/>
            <person name="Sakai K."/>
            <person name="Shibata M."/>
            <person name="Shimokawa T."/>
            <person name="Song J."/>
            <person name="Takazaki Y."/>
            <person name="Terasawa K."/>
            <person name="Tsugane M."/>
            <person name="Tsuji K."/>
            <person name="Ueda S."/>
            <person name="Waki K."/>
            <person name="Yamagata H."/>
            <person name="Yamamoto M."/>
            <person name="Yamamoto S."/>
            <person name="Yamane H."/>
            <person name="Yoshiki S."/>
            <person name="Yoshihara R."/>
            <person name="Yukawa K."/>
            <person name="Zhong H."/>
            <person name="Yano M."/>
            <person name="Yuan Q."/>
            <person name="Ouyang S."/>
            <person name="Liu J."/>
            <person name="Jones K.M."/>
            <person name="Gansberger K."/>
            <person name="Moffat K."/>
            <person name="Hill J."/>
            <person name="Bera J."/>
            <person name="Fadrosh D."/>
            <person name="Jin S."/>
            <person name="Johri S."/>
            <person name="Kim M."/>
            <person name="Overton L."/>
            <person name="Reardon M."/>
            <person name="Tsitrin T."/>
            <person name="Vuong H."/>
            <person name="Weaver B."/>
            <person name="Ciecko A."/>
            <person name="Tallon L."/>
            <person name="Jackson J."/>
            <person name="Pai G."/>
            <person name="Aken S.V."/>
            <person name="Utterback T."/>
            <person name="Reidmuller S."/>
            <person name="Feldblyum T."/>
            <person name="Hsiao J."/>
            <person name="Zismann V."/>
            <person name="Iobst S."/>
            <person name="de Vazeille A.R."/>
            <person name="Buell C.R."/>
            <person name="Ying K."/>
            <person name="Li Y."/>
            <person name="Lu T."/>
            <person name="Huang Y."/>
            <person name="Zhao Q."/>
            <person name="Feng Q."/>
            <person name="Zhang L."/>
            <person name="Zhu J."/>
            <person name="Weng Q."/>
            <person name="Mu J."/>
            <person name="Lu Y."/>
            <person name="Fan D."/>
            <person name="Liu Y."/>
            <person name="Guan J."/>
            <person name="Zhang Y."/>
            <person name="Yu S."/>
            <person name="Liu X."/>
            <person name="Zhang Y."/>
            <person name="Hong G."/>
            <person name="Han B."/>
            <person name="Choisne N."/>
            <person name="Demange N."/>
            <person name="Orjeda G."/>
            <person name="Samain S."/>
            <person name="Cattolico L."/>
            <person name="Pelletier E."/>
            <person name="Couloux A."/>
            <person name="Segurens B."/>
            <person name="Wincker P."/>
            <person name="D'Hont A."/>
            <person name="Scarpelli C."/>
            <person name="Weissenbach J."/>
            <person name="Salanoubat M."/>
            <person name="Quetier F."/>
            <person name="Yu Y."/>
            <person name="Kim H.R."/>
            <person name="Rambo T."/>
            <person name="Currie J."/>
            <person name="Collura K."/>
            <person name="Luo M."/>
            <person name="Yang T."/>
            <person name="Ammiraju J.S.S."/>
            <person name="Engler F."/>
            <person name="Soderlund C."/>
            <person name="Wing R.A."/>
            <person name="Palmer L.E."/>
            <person name="de la Bastide M."/>
            <person name="Spiegel L."/>
            <person name="Nascimento L."/>
            <person name="Zutavern T."/>
            <person name="O'Shaughnessy A."/>
            <person name="Dike S."/>
            <person name="Dedhia N."/>
            <person name="Preston R."/>
            <person name="Balija V."/>
            <person name="McCombie W.R."/>
            <person name="Chow T."/>
            <person name="Chen H."/>
            <person name="Chung M."/>
            <person name="Chen C."/>
            <person name="Shaw J."/>
            <person name="Wu H."/>
            <person name="Hsiao K."/>
            <person name="Chao Y."/>
            <person name="Chu M."/>
            <person name="Cheng C."/>
            <person name="Hour A."/>
            <person name="Lee P."/>
            <person name="Lin S."/>
            <person name="Lin Y."/>
            <person name="Liou J."/>
            <person name="Liu S."/>
            <person name="Hsing Y."/>
            <person name="Raghuvanshi S."/>
            <person name="Mohanty A."/>
            <person name="Bharti A.K."/>
            <person name="Gaur A."/>
            <person name="Gupta V."/>
            <person name="Kumar D."/>
            <person name="Ravi V."/>
            <person name="Vij S."/>
            <person name="Kapur A."/>
            <person name="Khurana P."/>
            <person name="Khurana P."/>
            <person name="Khurana J.P."/>
            <person name="Tyagi A.K."/>
            <person name="Gaikwad K."/>
            <person name="Singh A."/>
            <person name="Dalal V."/>
            <person name="Srivastava S."/>
            <person name="Dixit A."/>
            <person name="Pal A.K."/>
            <person name="Ghazi I.A."/>
            <person name="Yadav M."/>
            <person name="Pandit A."/>
            <person name="Bhargava A."/>
            <person name="Sureshbabu K."/>
            <person name="Batra K."/>
            <person name="Sharma T.R."/>
            <person name="Mohapatra T."/>
            <person name="Singh N.K."/>
            <person name="Messing J."/>
            <person name="Nelson A.B."/>
            <person name="Fuks G."/>
            <person name="Kavchok S."/>
            <person name="Keizer G."/>
            <person name="Linton E."/>
            <person name="Llaca V."/>
            <person name="Song R."/>
            <person name="Tanyolac B."/>
            <person name="Young S."/>
            <person name="Ho-Il K."/>
            <person name="Hahn J.H."/>
            <person name="Sangsakoo G."/>
            <person name="Vanavichit A."/>
            <person name="de Mattos Luiz.A.T."/>
            <person name="Zimmer P.D."/>
            <person name="Malone G."/>
            <person name="Dellagostin O."/>
            <person name="de Oliveira A.C."/>
            <person name="Bevan M."/>
            <person name="Bancroft I."/>
            <person name="Minx P."/>
            <person name="Cordum H."/>
            <person name="Wilson R."/>
            <person name="Cheng Z."/>
            <person name="Jin W."/>
            <person name="Jiang J."/>
            <person name="Leong S.A."/>
            <person name="Iwama H."/>
            <person name="Gojobori T."/>
            <person name="Itoh T."/>
            <person name="Niimura Y."/>
            <person name="Fujii Y."/>
            <person name="Habara T."/>
            <person name="Sakai H."/>
            <person name="Sato Y."/>
            <person name="Wilson G."/>
            <person name="Kumar K."/>
            <person name="McCouch S."/>
            <person name="Juretic N."/>
            <person name="Hoen D."/>
            <person name="Wright S."/>
            <person name="Bruskiewich R."/>
            <person name="Bureau T."/>
            <person name="Miyao A."/>
            <person name="Hirochika H."/>
            <person name="Nishikawa T."/>
            <person name="Kadowaki K."/>
            <person name="Sugiura M."/>
            <person name="Burr B."/>
            <person name="Sasaki T."/>
        </authorList>
    </citation>
    <scope>NUCLEOTIDE SEQUENCE [LARGE SCALE GENOMIC DNA]</scope>
    <source>
        <strain evidence="2">cv. Nipponbare</strain>
    </source>
</reference>
<dbReference type="EMBL" id="AP014966">
    <property type="protein sequence ID" value="BAT11305.1"/>
    <property type="molecule type" value="Genomic_DNA"/>
</dbReference>
<reference evidence="1 2" key="3">
    <citation type="journal article" date="2013" name="Rice">
        <title>Improvement of the Oryza sativa Nipponbare reference genome using next generation sequence and optical map data.</title>
        <authorList>
            <person name="Kawahara Y."/>
            <person name="de la Bastide M."/>
            <person name="Hamilton J.P."/>
            <person name="Kanamori H."/>
            <person name="McCombie W.R."/>
            <person name="Ouyang S."/>
            <person name="Schwartz D.C."/>
            <person name="Tanaka T."/>
            <person name="Wu J."/>
            <person name="Zhou S."/>
            <person name="Childs K.L."/>
            <person name="Davidson R.M."/>
            <person name="Lin H."/>
            <person name="Quesada-Ocampo L."/>
            <person name="Vaillancourt B."/>
            <person name="Sakai H."/>
            <person name="Lee S.S."/>
            <person name="Kim J."/>
            <person name="Numa H."/>
            <person name="Itoh T."/>
            <person name="Buell C.R."/>
            <person name="Matsumoto T."/>
        </authorList>
    </citation>
    <scope>NUCLEOTIDE SEQUENCE [LARGE SCALE GENOMIC DNA]</scope>
    <source>
        <strain evidence="2">cv. Nipponbare</strain>
    </source>
</reference>
<accession>A0A0P0XVD5</accession>
<dbReference type="Proteomes" id="UP000059680">
    <property type="component" value="Chromosome 10"/>
</dbReference>
<gene>
    <name evidence="1" type="ordered locus">Os10g0477301</name>
    <name evidence="1" type="ORF">OSNPB_100477301</name>
</gene>
<feature type="non-terminal residue" evidence="1">
    <location>
        <position position="1"/>
    </location>
</feature>
<dbReference type="InParanoid" id="A0A0P0XVD5"/>
<reference evidence="1 2" key="2">
    <citation type="journal article" date="2013" name="Plant Cell Physiol.">
        <title>Rice Annotation Project Database (RAP-DB): an integrative and interactive database for rice genomics.</title>
        <authorList>
            <person name="Sakai H."/>
            <person name="Lee S.S."/>
            <person name="Tanaka T."/>
            <person name="Numa H."/>
            <person name="Kim J."/>
            <person name="Kawahara Y."/>
            <person name="Wakimoto H."/>
            <person name="Yang C.C."/>
            <person name="Iwamoto M."/>
            <person name="Abe T."/>
            <person name="Yamada Y."/>
            <person name="Muto A."/>
            <person name="Inokuchi H."/>
            <person name="Ikemura T."/>
            <person name="Matsumoto T."/>
            <person name="Sasaki T."/>
            <person name="Itoh T."/>
        </authorList>
    </citation>
    <scope>NUCLEOTIDE SEQUENCE [LARGE SCALE GENOMIC DNA]</scope>
    <source>
        <strain evidence="2">cv. Nipponbare</strain>
    </source>
</reference>
<dbReference type="Gramene" id="Os10t0477301-01">
    <property type="protein sequence ID" value="Os10t0477301-01"/>
    <property type="gene ID" value="Os10g0477301"/>
</dbReference>
<keyword evidence="2" id="KW-1185">Reference proteome</keyword>
<dbReference type="PaxDb" id="39947-A0A0P0XVD5"/>
<dbReference type="AlphaFoldDB" id="A0A0P0XVD5"/>
<evidence type="ECO:0000313" key="2">
    <source>
        <dbReference type="Proteomes" id="UP000059680"/>
    </source>
</evidence>
<evidence type="ECO:0000313" key="1">
    <source>
        <dbReference type="EMBL" id="BAT11305.1"/>
    </source>
</evidence>
<proteinExistence type="predicted"/>
<organism evidence="1 2">
    <name type="scientific">Oryza sativa subsp. japonica</name>
    <name type="common">Rice</name>
    <dbReference type="NCBI Taxonomy" id="39947"/>
    <lineage>
        <taxon>Eukaryota</taxon>
        <taxon>Viridiplantae</taxon>
        <taxon>Streptophyta</taxon>
        <taxon>Embryophyta</taxon>
        <taxon>Tracheophyta</taxon>
        <taxon>Spermatophyta</taxon>
        <taxon>Magnoliopsida</taxon>
        <taxon>Liliopsida</taxon>
        <taxon>Poales</taxon>
        <taxon>Poaceae</taxon>
        <taxon>BOP clade</taxon>
        <taxon>Oryzoideae</taxon>
        <taxon>Oryzeae</taxon>
        <taxon>Oryzinae</taxon>
        <taxon>Oryza</taxon>
        <taxon>Oryza sativa</taxon>
    </lineage>
</organism>
<name>A0A0P0XVD5_ORYSJ</name>
<sequence>FCPHRLHISLLQNINFGGSRSSSLLPFPRCHHPLSLSQIWRAGRGGGCSGALQRRRRWRPAGLGSGLQIFVNVLIFVMLECLSEWKLLIVNCSCKFLWIFECLDKFL</sequence>